<evidence type="ECO:0000256" key="3">
    <source>
        <dbReference type="ARBA" id="ARBA00023136"/>
    </source>
</evidence>
<sequence>MLSVVSSISSLLLGAALLLVGNGLIGTLLALRATAEGFSDGVIGLIMSAYFVGFLTGTWVAPRAVMRVGHIRAFAMFAAVASAAAILHALIVNPIAWGALRVLVGSCLVGLYMVIESWLNVLAPGERRGKVFATYMAVNFIALAIGQNLIRLYPPTGFELFGIVAMLLALSLVPIAATRIHQPAPVRQPRVSLRRLYAASPSGIIGAFGSGLAMSAFWGLGPVMAQRLDFDAAGIAAFMTATILGGAVIQWPVGAFSDRHDRRLVLAVVMAAACGFAALAFVLSAIGPWPLMIAMFVFGGLAFTVYPVSIALANDFLKPEETLQGASSMLLVHGIGAAIGPTLAGLLMDVAGPRGLLLHFATIHAALAGLVWWRFWRSGTVNVPHAHFEPMIRTTPAALELIAPEPQADEGAEAPRN</sequence>
<dbReference type="Gene3D" id="1.20.1250.20">
    <property type="entry name" value="MFS general substrate transporter like domains"/>
    <property type="match status" value="2"/>
</dbReference>
<accession>A0A318E0Q7</accession>
<dbReference type="InterPro" id="IPR047200">
    <property type="entry name" value="MFS_YcaD-like"/>
</dbReference>
<dbReference type="CDD" id="cd17477">
    <property type="entry name" value="MFS_YcaD_like"/>
    <property type="match status" value="1"/>
</dbReference>
<feature type="transmembrane region" description="Helical" evidence="4">
    <location>
        <begin position="131"/>
        <end position="150"/>
    </location>
</feature>
<dbReference type="GO" id="GO:0005886">
    <property type="term" value="C:plasma membrane"/>
    <property type="evidence" value="ECO:0007669"/>
    <property type="project" value="TreeGrafter"/>
</dbReference>
<feature type="transmembrane region" description="Helical" evidence="4">
    <location>
        <begin position="264"/>
        <end position="286"/>
    </location>
</feature>
<keyword evidence="1 4" id="KW-0812">Transmembrane</keyword>
<dbReference type="InterPro" id="IPR036259">
    <property type="entry name" value="MFS_trans_sf"/>
</dbReference>
<name>A0A318E0Q7_9GAMM</name>
<dbReference type="PROSITE" id="PS50850">
    <property type="entry name" value="MFS"/>
    <property type="match status" value="1"/>
</dbReference>
<dbReference type="InterPro" id="IPR020846">
    <property type="entry name" value="MFS_dom"/>
</dbReference>
<gene>
    <name evidence="6" type="ORF">C8D93_11432</name>
</gene>
<organism evidence="6 7">
    <name type="scientific">Sinimarinibacterium flocculans</name>
    <dbReference type="NCBI Taxonomy" id="985250"/>
    <lineage>
        <taxon>Bacteria</taxon>
        <taxon>Pseudomonadati</taxon>
        <taxon>Pseudomonadota</taxon>
        <taxon>Gammaproteobacteria</taxon>
        <taxon>Nevskiales</taxon>
        <taxon>Nevskiaceae</taxon>
        <taxon>Sinimarinibacterium</taxon>
    </lineage>
</organism>
<feature type="transmembrane region" description="Helical" evidence="4">
    <location>
        <begin position="325"/>
        <end position="344"/>
    </location>
</feature>
<evidence type="ECO:0000256" key="4">
    <source>
        <dbReference type="SAM" id="Phobius"/>
    </source>
</evidence>
<dbReference type="SUPFAM" id="SSF103473">
    <property type="entry name" value="MFS general substrate transporter"/>
    <property type="match status" value="1"/>
</dbReference>
<feature type="transmembrane region" description="Helical" evidence="4">
    <location>
        <begin position="73"/>
        <end position="92"/>
    </location>
</feature>
<feature type="transmembrane region" description="Helical" evidence="4">
    <location>
        <begin position="156"/>
        <end position="175"/>
    </location>
</feature>
<keyword evidence="2 4" id="KW-1133">Transmembrane helix</keyword>
<dbReference type="PANTHER" id="PTHR23521:SF3">
    <property type="entry name" value="MFS TRANSPORTER"/>
    <property type="match status" value="1"/>
</dbReference>
<reference evidence="6 7" key="1">
    <citation type="submission" date="2018-04" db="EMBL/GenBank/DDBJ databases">
        <title>Genomic Encyclopedia of Type Strains, Phase IV (KMG-IV): sequencing the most valuable type-strain genomes for metagenomic binning, comparative biology and taxonomic classification.</title>
        <authorList>
            <person name="Goeker M."/>
        </authorList>
    </citation>
    <scope>NUCLEOTIDE SEQUENCE [LARGE SCALE GENOMIC DNA]</scope>
    <source>
        <strain evidence="6 7">DSM 104150</strain>
    </source>
</reference>
<proteinExistence type="predicted"/>
<dbReference type="AlphaFoldDB" id="A0A318E0Q7"/>
<keyword evidence="3 4" id="KW-0472">Membrane</keyword>
<comment type="caution">
    <text evidence="6">The sequence shown here is derived from an EMBL/GenBank/DDBJ whole genome shotgun (WGS) entry which is preliminary data.</text>
</comment>
<dbReference type="GO" id="GO:0022857">
    <property type="term" value="F:transmembrane transporter activity"/>
    <property type="evidence" value="ECO:0007669"/>
    <property type="project" value="InterPro"/>
</dbReference>
<dbReference type="RefSeq" id="WP_110266798.1">
    <property type="nucleotide sequence ID" value="NZ_CAKZQT010000026.1"/>
</dbReference>
<evidence type="ECO:0000313" key="7">
    <source>
        <dbReference type="Proteomes" id="UP000248330"/>
    </source>
</evidence>
<feature type="transmembrane region" description="Helical" evidence="4">
    <location>
        <begin position="292"/>
        <end position="313"/>
    </location>
</feature>
<feature type="transmembrane region" description="Helical" evidence="4">
    <location>
        <begin position="98"/>
        <end position="119"/>
    </location>
</feature>
<feature type="domain" description="Major facilitator superfamily (MFS) profile" evidence="5">
    <location>
        <begin position="195"/>
        <end position="417"/>
    </location>
</feature>
<dbReference type="InterPro" id="IPR011701">
    <property type="entry name" value="MFS"/>
</dbReference>
<evidence type="ECO:0000313" key="6">
    <source>
        <dbReference type="EMBL" id="PXV63968.1"/>
    </source>
</evidence>
<dbReference type="EMBL" id="QICN01000014">
    <property type="protein sequence ID" value="PXV63968.1"/>
    <property type="molecule type" value="Genomic_DNA"/>
</dbReference>
<dbReference type="PANTHER" id="PTHR23521">
    <property type="entry name" value="TRANSPORTER MFS SUPERFAMILY"/>
    <property type="match status" value="1"/>
</dbReference>
<evidence type="ECO:0000256" key="1">
    <source>
        <dbReference type="ARBA" id="ARBA00022692"/>
    </source>
</evidence>
<dbReference type="Pfam" id="PF07690">
    <property type="entry name" value="MFS_1"/>
    <property type="match status" value="1"/>
</dbReference>
<dbReference type="OrthoDB" id="9810614at2"/>
<dbReference type="Proteomes" id="UP000248330">
    <property type="component" value="Unassembled WGS sequence"/>
</dbReference>
<feature type="transmembrane region" description="Helical" evidence="4">
    <location>
        <begin position="356"/>
        <end position="375"/>
    </location>
</feature>
<feature type="transmembrane region" description="Helical" evidence="4">
    <location>
        <begin position="232"/>
        <end position="252"/>
    </location>
</feature>
<feature type="transmembrane region" description="Helical" evidence="4">
    <location>
        <begin position="42"/>
        <end position="61"/>
    </location>
</feature>
<keyword evidence="7" id="KW-1185">Reference proteome</keyword>
<evidence type="ECO:0000259" key="5">
    <source>
        <dbReference type="PROSITE" id="PS50850"/>
    </source>
</evidence>
<protein>
    <submittedName>
        <fullName evidence="6">Putative MFS family arabinose efflux permease</fullName>
    </submittedName>
</protein>
<evidence type="ECO:0000256" key="2">
    <source>
        <dbReference type="ARBA" id="ARBA00022989"/>
    </source>
</evidence>
<feature type="transmembrane region" description="Helical" evidence="4">
    <location>
        <begin position="196"/>
        <end position="220"/>
    </location>
</feature>